<evidence type="ECO:0000313" key="2">
    <source>
        <dbReference type="Proteomes" id="UP000430404"/>
    </source>
</evidence>
<protein>
    <submittedName>
        <fullName evidence="1">Uncharacterized protein</fullName>
    </submittedName>
</protein>
<dbReference type="AlphaFoldDB" id="A0A653K534"/>
<gene>
    <name evidence="1" type="ORF">ACI8B_250069</name>
</gene>
<dbReference type="RefSeq" id="WP_005031022.1">
    <property type="nucleotide sequence ID" value="NZ_LR732744.1"/>
</dbReference>
<evidence type="ECO:0000313" key="1">
    <source>
        <dbReference type="EMBL" id="VXA55984.1"/>
    </source>
</evidence>
<dbReference type="EMBL" id="CABWKZ010000018">
    <property type="protein sequence ID" value="VXA55984.1"/>
    <property type="molecule type" value="Genomic_DNA"/>
</dbReference>
<dbReference type="Proteomes" id="UP000430404">
    <property type="component" value="Unassembled WGS sequence"/>
</dbReference>
<sequence length="622" mass="72846">MYNTFSERHFLTKPPVVGYLPLKRFHILPVFGLEPELIKQSVESVSRDREKIAHCTLLNALVHSLGFNGGFSGFLNAYEQILKPFMEDHNLCQYADLIKPQFPCDGASRLKHQRQDVSDRMFYGNSSIPDKIFTGYNFRYDQYFDDGIGIYNFEIDHSNYGLHQRAYDDNDSSNVDVALKNPILQVLLKRKQPNTRALIDIVIGGDLFYIQAGFNLLGDQLVQPREQESVFQIYNTNKENLAECIIHCNKKMNLFLQRIEELNQGWVEVIPFNDNLIFLKGENGQYDFIFKNQCDEIFEHQIYAPYLKRADVPKFDDEYHFKRWFYFEFKGNRQQRLHQAETEYYFSGGNTCDYPGTEELLKRSLYSKYAKTLVDLSSSIELPSFQKIRLENGKCLMISNLITIEDFQDFSISNSLYLEARATVVEKVKKGCLLDNLEAVNADEDTTLPVSLTWYDVMVFISWFNRKNKVETRLLTFDEFKEVSPFDEPIDDSLSYYSPPLEVRTKGKTYFSNQRNEQFEYNCLSFYDENGYKIIGHPPYMDAESFQKIQLKFEDVNFLEKHGLRFIDSKNFGEWLNDKTCVCCKSLAEFYNYIARPTPALNSTGKYKFRKTGFRLCYELKS</sequence>
<name>A0A653K534_9GAMM</name>
<reference evidence="1 2" key="1">
    <citation type="submission" date="2019-10" db="EMBL/GenBank/DDBJ databases">
        <authorList>
            <person name="Karimi E."/>
        </authorList>
    </citation>
    <scope>NUCLEOTIDE SEQUENCE [LARGE SCALE GENOMIC DNA]</scope>
    <source>
        <strain evidence="1">Acinetobacter sp. 8BE</strain>
    </source>
</reference>
<organism evidence="1 2">
    <name type="scientific">Acinetobacter proteolyticus</name>
    <dbReference type="NCBI Taxonomy" id="1776741"/>
    <lineage>
        <taxon>Bacteria</taxon>
        <taxon>Pseudomonadati</taxon>
        <taxon>Pseudomonadota</taxon>
        <taxon>Gammaproteobacteria</taxon>
        <taxon>Moraxellales</taxon>
        <taxon>Moraxellaceae</taxon>
        <taxon>Acinetobacter</taxon>
    </lineage>
</organism>
<proteinExistence type="predicted"/>
<accession>A0A653K534</accession>